<sequence length="374" mass="41293">MRSLLYLFALLATASARRVGLADPTSCLYTNWTANAIQTYNPTTAQFEIVDAKCKVLPNTTTFQAVGDIQSFPGKRLEYKDMPELIDVEHAFWPTTMTSMLLQNIGATSLSDLTRGWINWRVQTVYHKTFERLELIDMAIDALPAQLPRFKMSIIAQNVSVGKLASFGSIDPLWMELNAMKNLEFHDIGFESLRFMSISYTKIKSLSNVTVNSLQTWRLNNIAIGSMTNIQLQPLQLFWINNTSISNWTMNATTYQALESMPKTVWGPLGDGYGFTQGWMVNNTFFLYDKAVCDKQGGTLKTLWSQANLAVCVLNLPTNGGGSSSVGSSNNTGTIVAVSAGCVALLVAVLVTWHRKKAATANSAQPVLTVKTID</sequence>
<keyword evidence="1" id="KW-1133">Transmembrane helix</keyword>
<evidence type="ECO:0000313" key="4">
    <source>
        <dbReference type="EMBL" id="VFT89416.1"/>
    </source>
</evidence>
<protein>
    <submittedName>
        <fullName evidence="4">Aste57867_12565 protein</fullName>
    </submittedName>
</protein>
<keyword evidence="2" id="KW-0732">Signal</keyword>
<feature type="signal peptide" evidence="2">
    <location>
        <begin position="1"/>
        <end position="16"/>
    </location>
</feature>
<dbReference type="AlphaFoldDB" id="A0A485KXW9"/>
<feature type="transmembrane region" description="Helical" evidence="1">
    <location>
        <begin position="333"/>
        <end position="353"/>
    </location>
</feature>
<evidence type="ECO:0000313" key="3">
    <source>
        <dbReference type="EMBL" id="KAF0696711.1"/>
    </source>
</evidence>
<reference evidence="3" key="2">
    <citation type="submission" date="2019-06" db="EMBL/GenBank/DDBJ databases">
        <title>Genomics analysis of Aphanomyces spp. identifies a new class of oomycete effector associated with host adaptation.</title>
        <authorList>
            <person name="Gaulin E."/>
        </authorList>
    </citation>
    <scope>NUCLEOTIDE SEQUENCE</scope>
    <source>
        <strain evidence="3">CBS 578.67</strain>
    </source>
</reference>
<feature type="chain" id="PRO_5036116232" evidence="2">
    <location>
        <begin position="17"/>
        <end position="374"/>
    </location>
</feature>
<evidence type="ECO:0000313" key="5">
    <source>
        <dbReference type="Proteomes" id="UP000332933"/>
    </source>
</evidence>
<name>A0A485KXW9_9STRA</name>
<keyword evidence="5" id="KW-1185">Reference proteome</keyword>
<keyword evidence="1" id="KW-0812">Transmembrane</keyword>
<dbReference type="Proteomes" id="UP000332933">
    <property type="component" value="Unassembled WGS sequence"/>
</dbReference>
<accession>A0A485KXW9</accession>
<reference evidence="4 5" key="1">
    <citation type="submission" date="2019-03" db="EMBL/GenBank/DDBJ databases">
        <authorList>
            <person name="Gaulin E."/>
            <person name="Dumas B."/>
        </authorList>
    </citation>
    <scope>NUCLEOTIDE SEQUENCE [LARGE SCALE GENOMIC DNA]</scope>
    <source>
        <strain evidence="4">CBS 568.67</strain>
    </source>
</reference>
<gene>
    <name evidence="4" type="primary">Aste57867_12565</name>
    <name evidence="3" type="ORF">As57867_012519</name>
    <name evidence="4" type="ORF">ASTE57867_12565</name>
</gene>
<evidence type="ECO:0000256" key="2">
    <source>
        <dbReference type="SAM" id="SignalP"/>
    </source>
</evidence>
<keyword evidence="1" id="KW-0472">Membrane</keyword>
<organism evidence="4 5">
    <name type="scientific">Aphanomyces stellatus</name>
    <dbReference type="NCBI Taxonomy" id="120398"/>
    <lineage>
        <taxon>Eukaryota</taxon>
        <taxon>Sar</taxon>
        <taxon>Stramenopiles</taxon>
        <taxon>Oomycota</taxon>
        <taxon>Saprolegniomycetes</taxon>
        <taxon>Saprolegniales</taxon>
        <taxon>Verrucalvaceae</taxon>
        <taxon>Aphanomyces</taxon>
    </lineage>
</organism>
<proteinExistence type="predicted"/>
<evidence type="ECO:0000256" key="1">
    <source>
        <dbReference type="SAM" id="Phobius"/>
    </source>
</evidence>
<dbReference type="EMBL" id="CAADRA010005396">
    <property type="protein sequence ID" value="VFT89416.1"/>
    <property type="molecule type" value="Genomic_DNA"/>
</dbReference>
<dbReference type="EMBL" id="VJMH01005375">
    <property type="protein sequence ID" value="KAF0696711.1"/>
    <property type="molecule type" value="Genomic_DNA"/>
</dbReference>